<keyword evidence="3" id="KW-0645">Protease</keyword>
<keyword evidence="3" id="KW-0121">Carboxypeptidase</keyword>
<gene>
    <name evidence="3" type="ORF">EV192_106304</name>
</gene>
<keyword evidence="1" id="KW-0732">Signal</keyword>
<dbReference type="Proteomes" id="UP000295680">
    <property type="component" value="Unassembled WGS sequence"/>
</dbReference>
<dbReference type="SUPFAM" id="SSF56601">
    <property type="entry name" value="beta-lactamase/transpeptidase-like"/>
    <property type="match status" value="1"/>
</dbReference>
<evidence type="ECO:0000313" key="3">
    <source>
        <dbReference type="EMBL" id="TCO56829.1"/>
    </source>
</evidence>
<reference evidence="3 4" key="1">
    <citation type="submission" date="2019-03" db="EMBL/GenBank/DDBJ databases">
        <title>Genomic Encyclopedia of Type Strains, Phase IV (KMG-IV): sequencing the most valuable type-strain genomes for metagenomic binning, comparative biology and taxonomic classification.</title>
        <authorList>
            <person name="Goeker M."/>
        </authorList>
    </citation>
    <scope>NUCLEOTIDE SEQUENCE [LARGE SCALE GENOMIC DNA]</scope>
    <source>
        <strain evidence="3 4">DSM 45934</strain>
    </source>
</reference>
<dbReference type="Pfam" id="PF00144">
    <property type="entry name" value="Beta-lactamase"/>
    <property type="match status" value="1"/>
</dbReference>
<comment type="caution">
    <text evidence="3">The sequence shown here is derived from an EMBL/GenBank/DDBJ whole genome shotgun (WGS) entry which is preliminary data.</text>
</comment>
<dbReference type="InterPro" id="IPR001466">
    <property type="entry name" value="Beta-lactam-related"/>
</dbReference>
<feature type="chain" id="PRO_5020872389" evidence="1">
    <location>
        <begin position="29"/>
        <end position="397"/>
    </location>
</feature>
<feature type="signal peptide" evidence="1">
    <location>
        <begin position="1"/>
        <end position="28"/>
    </location>
</feature>
<sequence length="397" mass="42383">MVSFKRRVWVPIATAVAVVAATAAPATAAQGGLLDRALAAVHAAGMPGVYAEVRDGRRTWQGASGVADTATGRPVRPDFEHRAGSTTKTFVATGVLQQVAAGRIDLDAPIARYLPGLVKDERGRKVTVRMLLNHTSRIADYVSIGGLWATTDDIYRTRLTSYAPERLAEIGLNLPPLPGEPGSEHSYSNTNYAILGLLLAKVTGQPVRDYLTRNVIRAAGIGRTTYFPGNDPVIRGPHSRAYDSMYGTWNPPKDFSVTNMSWAGTAGEIVSTVDDLNRFYRALLQGRLLPPALLAEMKKPGTADTTYGLGIFSLPIPGCGTFWGHDGGAFGMGTYAFSTEDGTRQIAIGINMHKYQQIGPDGQIQQHAIDRAIGGLIRAGLCPSSPATELPLDGVRG</sequence>
<dbReference type="Gene3D" id="3.40.710.10">
    <property type="entry name" value="DD-peptidase/beta-lactamase superfamily"/>
    <property type="match status" value="1"/>
</dbReference>
<keyword evidence="4" id="KW-1185">Reference proteome</keyword>
<protein>
    <submittedName>
        <fullName evidence="3">D-alanyl-D-alanine carboxypeptidase</fullName>
    </submittedName>
</protein>
<name>A0A4R2JJX7_9PSEU</name>
<proteinExistence type="predicted"/>
<dbReference type="InterPro" id="IPR050491">
    <property type="entry name" value="AmpC-like"/>
</dbReference>
<evidence type="ECO:0000259" key="2">
    <source>
        <dbReference type="Pfam" id="PF00144"/>
    </source>
</evidence>
<dbReference type="InterPro" id="IPR012338">
    <property type="entry name" value="Beta-lactam/transpept-like"/>
</dbReference>
<dbReference type="OrthoDB" id="503788at2"/>
<feature type="domain" description="Beta-lactamase-related" evidence="2">
    <location>
        <begin position="38"/>
        <end position="337"/>
    </location>
</feature>
<dbReference type="EMBL" id="SLWS01000006">
    <property type="protein sequence ID" value="TCO56829.1"/>
    <property type="molecule type" value="Genomic_DNA"/>
</dbReference>
<dbReference type="GO" id="GO:0004180">
    <property type="term" value="F:carboxypeptidase activity"/>
    <property type="evidence" value="ECO:0007669"/>
    <property type="project" value="UniProtKB-KW"/>
</dbReference>
<accession>A0A4R2JJX7</accession>
<organism evidence="3 4">
    <name type="scientific">Actinocrispum wychmicini</name>
    <dbReference type="NCBI Taxonomy" id="1213861"/>
    <lineage>
        <taxon>Bacteria</taxon>
        <taxon>Bacillati</taxon>
        <taxon>Actinomycetota</taxon>
        <taxon>Actinomycetes</taxon>
        <taxon>Pseudonocardiales</taxon>
        <taxon>Pseudonocardiaceae</taxon>
        <taxon>Actinocrispum</taxon>
    </lineage>
</organism>
<dbReference type="AlphaFoldDB" id="A0A4R2JJX7"/>
<dbReference type="PANTHER" id="PTHR46825:SF7">
    <property type="entry name" value="D-ALANYL-D-ALANINE CARBOXYPEPTIDASE"/>
    <property type="match status" value="1"/>
</dbReference>
<keyword evidence="3" id="KW-0378">Hydrolase</keyword>
<evidence type="ECO:0000256" key="1">
    <source>
        <dbReference type="SAM" id="SignalP"/>
    </source>
</evidence>
<evidence type="ECO:0000313" key="4">
    <source>
        <dbReference type="Proteomes" id="UP000295680"/>
    </source>
</evidence>
<dbReference type="PANTHER" id="PTHR46825">
    <property type="entry name" value="D-ALANYL-D-ALANINE-CARBOXYPEPTIDASE/ENDOPEPTIDASE AMPH"/>
    <property type="match status" value="1"/>
</dbReference>